<reference evidence="3" key="1">
    <citation type="journal article" date="2015" name="Microbiology">
        <title>Genome of Methanoregula boonei 6A8 reveals adaptations to oligotrophic peatland environments.</title>
        <authorList>
            <person name="Braeuer S."/>
            <person name="Cadillo-Quiroz H."/>
            <person name="Kyrpides N."/>
            <person name="Woyke T."/>
            <person name="Goodwin L."/>
            <person name="Detter C."/>
            <person name="Podell S."/>
            <person name="Yavitt J.B."/>
            <person name="Zinder S.H."/>
        </authorList>
    </citation>
    <scope>NUCLEOTIDE SEQUENCE [LARGE SCALE GENOMIC DNA]</scope>
    <source>
        <strain evidence="3">DSM 21154 / JCM 14090 / 6A8</strain>
    </source>
</reference>
<gene>
    <name evidence="2" type="ordered locus">Mboo_2163</name>
</gene>
<keyword evidence="3" id="KW-1185">Reference proteome</keyword>
<proteinExistence type="predicted"/>
<dbReference type="AlphaFoldDB" id="A7IAB6"/>
<evidence type="ECO:0008006" key="4">
    <source>
        <dbReference type="Google" id="ProtNLM"/>
    </source>
</evidence>
<evidence type="ECO:0000256" key="1">
    <source>
        <dbReference type="SAM" id="Phobius"/>
    </source>
</evidence>
<dbReference type="GeneID" id="5410816"/>
<keyword evidence="1" id="KW-1133">Transmembrane helix</keyword>
<dbReference type="eggNOG" id="arCOG06510">
    <property type="taxonomic scope" value="Archaea"/>
</dbReference>
<keyword evidence="1" id="KW-0472">Membrane</keyword>
<sequence length="110" mass="13117">MRYTMTDGTNPARTQLFTYVHDASRLELLVRIAYWILIGIVVWVYGIITFICLFIQWFHILIFGRRHEGLSNFAKGYLEYLVHVMNYVYIINDKRPDILPVTTRVFEERA</sequence>
<feature type="transmembrane region" description="Helical" evidence="1">
    <location>
        <begin position="32"/>
        <end position="58"/>
    </location>
</feature>
<dbReference type="KEGG" id="mbn:Mboo_2163"/>
<dbReference type="InterPro" id="IPR025498">
    <property type="entry name" value="DUF4389"/>
</dbReference>
<keyword evidence="1" id="KW-0812">Transmembrane</keyword>
<evidence type="ECO:0000313" key="3">
    <source>
        <dbReference type="Proteomes" id="UP000002408"/>
    </source>
</evidence>
<dbReference type="Pfam" id="PF14333">
    <property type="entry name" value="DUF4389"/>
    <property type="match status" value="1"/>
</dbReference>
<dbReference type="EMBL" id="CP000780">
    <property type="protein sequence ID" value="ABS56677.1"/>
    <property type="molecule type" value="Genomic_DNA"/>
</dbReference>
<protein>
    <recommendedName>
        <fullName evidence="4">DUF4389 domain-containing protein</fullName>
    </recommendedName>
</protein>
<name>A7IAB6_METB6</name>
<accession>A7IAB6</accession>
<organism evidence="2 3">
    <name type="scientific">Methanoregula boonei (strain DSM 21154 / JCM 14090 / 6A8)</name>
    <dbReference type="NCBI Taxonomy" id="456442"/>
    <lineage>
        <taxon>Archaea</taxon>
        <taxon>Methanobacteriati</taxon>
        <taxon>Methanobacteriota</taxon>
        <taxon>Stenosarchaea group</taxon>
        <taxon>Methanomicrobia</taxon>
        <taxon>Methanomicrobiales</taxon>
        <taxon>Methanoregulaceae</taxon>
        <taxon>Methanoregula</taxon>
    </lineage>
</organism>
<dbReference type="Proteomes" id="UP000002408">
    <property type="component" value="Chromosome"/>
</dbReference>
<dbReference type="RefSeq" id="WP_012107735.1">
    <property type="nucleotide sequence ID" value="NC_009712.1"/>
</dbReference>
<dbReference type="HOGENOM" id="CLU_2165241_0_0_2"/>
<evidence type="ECO:0000313" key="2">
    <source>
        <dbReference type="EMBL" id="ABS56677.1"/>
    </source>
</evidence>